<gene>
    <name evidence="1" type="ORF">EDEG_00190</name>
</gene>
<dbReference type="Gene3D" id="1.25.10.10">
    <property type="entry name" value="Leucine-rich Repeat Variant"/>
    <property type="match status" value="2"/>
</dbReference>
<evidence type="ECO:0000313" key="1">
    <source>
        <dbReference type="EMBL" id="EJW03702.1"/>
    </source>
</evidence>
<dbReference type="InterPro" id="IPR011989">
    <property type="entry name" value="ARM-like"/>
</dbReference>
<dbReference type="STRING" id="1003232.J9DQV4"/>
<reference evidence="2" key="2">
    <citation type="submission" date="2015-07" db="EMBL/GenBank/DDBJ databases">
        <title>Contrasting host-pathogen interactions and genome evolution in two generalist and specialist microsporidian pathogens of mosquitoes.</title>
        <authorList>
            <consortium name="The Broad Institute Genomics Platform"/>
            <consortium name="The Broad Institute Genome Sequencing Center for Infectious Disease"/>
            <person name="Cuomo C.A."/>
            <person name="Sanscrainte N.D."/>
            <person name="Goldberg J.M."/>
            <person name="Heiman D."/>
            <person name="Young S."/>
            <person name="Zeng Q."/>
            <person name="Becnel J.J."/>
            <person name="Birren B.W."/>
        </authorList>
    </citation>
    <scope>NUCLEOTIDE SEQUENCE [LARGE SCALE GENOMIC DNA]</scope>
    <source>
        <strain evidence="2">USNM 41457</strain>
    </source>
</reference>
<sequence>MSHVIENQHELVGLVKEAFSSTPISTRRATKALNAFTSFISNKDISSEILKNIYFCVMRGFTSADPYLKSYLYSVITMKCAEESFLAISSITKELGSDSEHKLKGKALLCLFVLVPSQMISDFEKFIVHGFVSKFENRRDAAVVCCLNSLFKKENNLSKNNSRSEVSSNVSKENKLIDTKEKLKSEDKSTKVFERGAKNIKKISGEDKNDVFSSETGKKLIVEYSPNFANNRDCIKKWIGGLNIIQKIPIKDYHSLTLLYYIKDRTFFEELDIKSFRGPSLMILLNILYKNSIEHFRNKAANIIKSADDICALETIKIVIEAGMFEFMPDVINRLKNMLRSSKRVVIFAALRICQRLVSNISNSNQETIYQIKKKKLFDLLRAAKSDVFESGIKDKNSNIQKKYDISSKCDQKILKESEINSLLDDIILTVENFSESAEKNTKDDIKIADLSVLNEDLENILNSNAKQNRIMAITCLLRTGNEETVDNLVNTIPDIVNELSFDNKIIVIDVLMNLCMKFENKEKIFIEFVKKSLQEKGNVDYKRRILKIVDFICCSKIYDAFIIYIKNHKLKMNMDAGTAHVSNINAYFYSKTPSIQMVEEFITKIPSFVNEILTILATYIEDPQSSILTMDILAILGSFAGFSREPKRIIVHILNRLILEQTQVRCAAMQSLLMITLVKRKDSDDLKRNLISVLEKYSNDEDDLVRDEANFILNSTLCLNENSNYSIASVLQNLKTGRKQEKNNLKESQLNKKTSFSGNVDIDQSKCISNELFGSMDPLLHASFDFSDLGNLKKDVLDALGEQEKMEPTIKPEAISTFIKECAELKLKSDGDFEIFVTKKIFFNKIVLAFRFLNKLEKCSFKKGRLIGLIKNNEIKEKFDFKINQFQREYSLEKTFRINSDVSISKDSHETVEQEDSVDYVFDFPLTINLNSSILFNSKFTYEIYAEEDEDEVEKESISLMPFEVSFLDFISKKSIMKKPSYQKKIEIKLQTQNGINDIKNLLNLRCKTETDAKINFEGEYKNETVNIEVLNENEKCAIIVKSSDDDIVKKIIEKLA</sequence>
<dbReference type="GO" id="GO:0009306">
    <property type="term" value="P:protein secretion"/>
    <property type="evidence" value="ECO:0007669"/>
    <property type="project" value="TreeGrafter"/>
</dbReference>
<dbReference type="Proteomes" id="UP000003163">
    <property type="component" value="Unassembled WGS sequence"/>
</dbReference>
<evidence type="ECO:0000313" key="2">
    <source>
        <dbReference type="Proteomes" id="UP000003163"/>
    </source>
</evidence>
<dbReference type="OrthoDB" id="1074925at2759"/>
<name>J9DQV4_EDHAE</name>
<dbReference type="HOGENOM" id="CLU_289680_0_0_1"/>
<dbReference type="InParanoid" id="J9DQV4"/>
<dbReference type="FunCoup" id="J9DQV4">
    <property type="interactions" value="222"/>
</dbReference>
<dbReference type="AlphaFoldDB" id="J9DQV4"/>
<dbReference type="VEuPathDB" id="MicrosporidiaDB:EDEG_00190"/>
<dbReference type="InterPro" id="IPR017106">
    <property type="entry name" value="Coatomer_gsu"/>
</dbReference>
<dbReference type="GO" id="GO:0005783">
    <property type="term" value="C:endoplasmic reticulum"/>
    <property type="evidence" value="ECO:0007669"/>
    <property type="project" value="TreeGrafter"/>
</dbReference>
<proteinExistence type="predicted"/>
<evidence type="ECO:0008006" key="3">
    <source>
        <dbReference type="Google" id="ProtNLM"/>
    </source>
</evidence>
<keyword evidence="2" id="KW-1185">Reference proteome</keyword>
<dbReference type="PANTHER" id="PTHR10261:SF0">
    <property type="entry name" value="COATOMER SUBUNIT GAMMA-2"/>
    <property type="match status" value="1"/>
</dbReference>
<dbReference type="EMBL" id="AFBI03000002">
    <property type="protein sequence ID" value="EJW03702.1"/>
    <property type="molecule type" value="Genomic_DNA"/>
</dbReference>
<dbReference type="GO" id="GO:0000139">
    <property type="term" value="C:Golgi membrane"/>
    <property type="evidence" value="ECO:0007669"/>
    <property type="project" value="TreeGrafter"/>
</dbReference>
<organism evidence="1 2">
    <name type="scientific">Edhazardia aedis (strain USNM 41457)</name>
    <name type="common">Microsporidian parasite</name>
    <dbReference type="NCBI Taxonomy" id="1003232"/>
    <lineage>
        <taxon>Eukaryota</taxon>
        <taxon>Fungi</taxon>
        <taxon>Fungi incertae sedis</taxon>
        <taxon>Microsporidia</taxon>
        <taxon>Edhazardia</taxon>
    </lineage>
</organism>
<reference evidence="1 2" key="1">
    <citation type="submission" date="2011-08" db="EMBL/GenBank/DDBJ databases">
        <authorList>
            <person name="Liu Z.J."/>
            <person name="Shi F.L."/>
            <person name="Lu J.Q."/>
            <person name="Li M."/>
            <person name="Wang Z.L."/>
        </authorList>
    </citation>
    <scope>NUCLEOTIDE SEQUENCE [LARGE SCALE GENOMIC DNA]</scope>
    <source>
        <strain evidence="1 2">USNM 41457</strain>
    </source>
</reference>
<dbReference type="GO" id="GO:0030126">
    <property type="term" value="C:COPI vesicle coat"/>
    <property type="evidence" value="ECO:0007669"/>
    <property type="project" value="TreeGrafter"/>
</dbReference>
<dbReference type="GO" id="GO:0006891">
    <property type="term" value="P:intra-Golgi vesicle-mediated transport"/>
    <property type="evidence" value="ECO:0007669"/>
    <property type="project" value="TreeGrafter"/>
</dbReference>
<dbReference type="PANTHER" id="PTHR10261">
    <property type="entry name" value="COATOMER SUBUNIT GAMMA"/>
    <property type="match status" value="1"/>
</dbReference>
<dbReference type="SUPFAM" id="SSF48371">
    <property type="entry name" value="ARM repeat"/>
    <property type="match status" value="1"/>
</dbReference>
<protein>
    <recommendedName>
        <fullName evidence="3">Coatomer subunit gamma</fullName>
    </recommendedName>
</protein>
<comment type="caution">
    <text evidence="1">The sequence shown here is derived from an EMBL/GenBank/DDBJ whole genome shotgun (WGS) entry which is preliminary data.</text>
</comment>
<dbReference type="GO" id="GO:0006888">
    <property type="term" value="P:endoplasmic reticulum to Golgi vesicle-mediated transport"/>
    <property type="evidence" value="ECO:0007669"/>
    <property type="project" value="TreeGrafter"/>
</dbReference>
<dbReference type="GO" id="GO:0005793">
    <property type="term" value="C:endoplasmic reticulum-Golgi intermediate compartment"/>
    <property type="evidence" value="ECO:0007669"/>
    <property type="project" value="TreeGrafter"/>
</dbReference>
<dbReference type="InterPro" id="IPR016024">
    <property type="entry name" value="ARM-type_fold"/>
</dbReference>
<accession>J9DQV4</accession>